<reference evidence="2 3" key="1">
    <citation type="submission" date="2023-11" db="EMBL/GenBank/DDBJ databases">
        <title>Draft genome of Azohydromonas lata strain H1 (DSM1123), a polyhydroxyalkanoate producer.</title>
        <authorList>
            <person name="Traversa D."/>
            <person name="D'Addabbo P."/>
            <person name="Pazzani C."/>
            <person name="Manzari C."/>
            <person name="Chiara M."/>
            <person name="Scrascia M."/>
        </authorList>
    </citation>
    <scope>NUCLEOTIDE SEQUENCE [LARGE SCALE GENOMIC DNA]</scope>
    <source>
        <strain evidence="2 3">H1</strain>
    </source>
</reference>
<evidence type="ECO:0000256" key="1">
    <source>
        <dbReference type="SAM" id="MobiDB-lite"/>
    </source>
</evidence>
<comment type="caution">
    <text evidence="2">The sequence shown here is derived from an EMBL/GenBank/DDBJ whole genome shotgun (WGS) entry which is preliminary data.</text>
</comment>
<protein>
    <recommendedName>
        <fullName evidence="4">XRE family transcriptional regulator</fullName>
    </recommendedName>
</protein>
<accession>A0ABU5IK52</accession>
<dbReference type="EMBL" id="JAXOJX010000041">
    <property type="protein sequence ID" value="MDZ5459262.1"/>
    <property type="molecule type" value="Genomic_DNA"/>
</dbReference>
<feature type="region of interest" description="Disordered" evidence="1">
    <location>
        <begin position="1"/>
        <end position="23"/>
    </location>
</feature>
<evidence type="ECO:0008006" key="4">
    <source>
        <dbReference type="Google" id="ProtNLM"/>
    </source>
</evidence>
<sequence>MMSATSDGAAPPERPKRGRPKIVIEPIYPELPEPTGEQVRAVRLRMGWTLDFTASILGLTDAQGVSDIERASDRSGKARKLNNWRWTLMLLAAGEHPTLMLTKRTQPLEQESLPLE</sequence>
<keyword evidence="3" id="KW-1185">Reference proteome</keyword>
<evidence type="ECO:0000313" key="3">
    <source>
        <dbReference type="Proteomes" id="UP001293718"/>
    </source>
</evidence>
<gene>
    <name evidence="2" type="ORF">SM757_22040</name>
</gene>
<organism evidence="2 3">
    <name type="scientific">Azohydromonas lata</name>
    <dbReference type="NCBI Taxonomy" id="45677"/>
    <lineage>
        <taxon>Bacteria</taxon>
        <taxon>Pseudomonadati</taxon>
        <taxon>Pseudomonadota</taxon>
        <taxon>Betaproteobacteria</taxon>
        <taxon>Burkholderiales</taxon>
        <taxon>Sphaerotilaceae</taxon>
        <taxon>Azohydromonas</taxon>
    </lineage>
</organism>
<name>A0ABU5IK52_9BURK</name>
<evidence type="ECO:0000313" key="2">
    <source>
        <dbReference type="EMBL" id="MDZ5459262.1"/>
    </source>
</evidence>
<proteinExistence type="predicted"/>
<dbReference type="Proteomes" id="UP001293718">
    <property type="component" value="Unassembled WGS sequence"/>
</dbReference>
<dbReference type="RefSeq" id="WP_322467047.1">
    <property type="nucleotide sequence ID" value="NZ_JAXOJX010000041.1"/>
</dbReference>